<keyword evidence="2" id="KW-1185">Reference proteome</keyword>
<protein>
    <submittedName>
        <fullName evidence="1">Uncharacterized protein</fullName>
    </submittedName>
</protein>
<accession>A0AAV4Y4P0</accession>
<dbReference type="EMBL" id="BPLR01001391">
    <property type="protein sequence ID" value="GIZ02073.1"/>
    <property type="molecule type" value="Genomic_DNA"/>
</dbReference>
<sequence>MVWRIKAVFKAECGNKSMKSALRYKIPAEDFLILQDVTWKRSFKSSPPPKGYMRLDVRGGKKNPSAVSLTSQPLNIFWTVR</sequence>
<name>A0AAV4Y4P0_CAEEX</name>
<evidence type="ECO:0000313" key="2">
    <source>
        <dbReference type="Proteomes" id="UP001054945"/>
    </source>
</evidence>
<dbReference type="AlphaFoldDB" id="A0AAV4Y4P0"/>
<gene>
    <name evidence="1" type="ORF">CEXT_374181</name>
</gene>
<organism evidence="1 2">
    <name type="scientific">Caerostris extrusa</name>
    <name type="common">Bark spider</name>
    <name type="synonym">Caerostris bankana</name>
    <dbReference type="NCBI Taxonomy" id="172846"/>
    <lineage>
        <taxon>Eukaryota</taxon>
        <taxon>Metazoa</taxon>
        <taxon>Ecdysozoa</taxon>
        <taxon>Arthropoda</taxon>
        <taxon>Chelicerata</taxon>
        <taxon>Arachnida</taxon>
        <taxon>Araneae</taxon>
        <taxon>Araneomorphae</taxon>
        <taxon>Entelegynae</taxon>
        <taxon>Araneoidea</taxon>
        <taxon>Araneidae</taxon>
        <taxon>Caerostris</taxon>
    </lineage>
</organism>
<proteinExistence type="predicted"/>
<dbReference type="Proteomes" id="UP001054945">
    <property type="component" value="Unassembled WGS sequence"/>
</dbReference>
<reference evidence="1 2" key="1">
    <citation type="submission" date="2021-06" db="EMBL/GenBank/DDBJ databases">
        <title>Caerostris extrusa draft genome.</title>
        <authorList>
            <person name="Kono N."/>
            <person name="Arakawa K."/>
        </authorList>
    </citation>
    <scope>NUCLEOTIDE SEQUENCE [LARGE SCALE GENOMIC DNA]</scope>
</reference>
<evidence type="ECO:0000313" key="1">
    <source>
        <dbReference type="EMBL" id="GIZ02073.1"/>
    </source>
</evidence>
<comment type="caution">
    <text evidence="1">The sequence shown here is derived from an EMBL/GenBank/DDBJ whole genome shotgun (WGS) entry which is preliminary data.</text>
</comment>